<feature type="transmembrane region" description="Helical" evidence="6">
    <location>
        <begin position="206"/>
        <end position="227"/>
    </location>
</feature>
<dbReference type="InterPro" id="IPR051790">
    <property type="entry name" value="Cytochrome_c-biogenesis_DsbD"/>
</dbReference>
<dbReference type="Pfam" id="PF02683">
    <property type="entry name" value="DsbD_TM"/>
    <property type="match status" value="1"/>
</dbReference>
<evidence type="ECO:0000256" key="3">
    <source>
        <dbReference type="ARBA" id="ARBA00022692"/>
    </source>
</evidence>
<evidence type="ECO:0000256" key="4">
    <source>
        <dbReference type="ARBA" id="ARBA00022989"/>
    </source>
</evidence>
<feature type="domain" description="Cytochrome C biogenesis protein transmembrane" evidence="7">
    <location>
        <begin position="13"/>
        <end position="205"/>
    </location>
</feature>
<accession>A0A8I0VIN3</accession>
<evidence type="ECO:0000256" key="6">
    <source>
        <dbReference type="SAM" id="Phobius"/>
    </source>
</evidence>
<sequence>MTWAETVFGGQLLLAIPIALLAGLVSFVSPCVLPLVPGYLGYVGALADSNARTSRRRLLIGVALFVAGFAVVFIAYGALFGALSVWLLQWQDVVTRILGVIVILMGLVFVGQIGFLQRSFTPTWRPAAGLAGAPVLGIVFGLGWTPCFGPTLAAISALSLSSGSAGRGALLGFMYCLGLGIPFLLVALGLGWVTGSVAFVRRHIRAINLAGGLILVLVGIAMTSGLWTQLVNQIQGLINGFVLPI</sequence>
<comment type="similarity">
    <text evidence="2">Belongs to the DsbD family.</text>
</comment>
<keyword evidence="9" id="KW-1185">Reference proteome</keyword>
<dbReference type="Proteomes" id="UP000634579">
    <property type="component" value="Unassembled WGS sequence"/>
</dbReference>
<dbReference type="RefSeq" id="WP_194676214.1">
    <property type="nucleotide sequence ID" value="NZ_CP040787.1"/>
</dbReference>
<dbReference type="AlphaFoldDB" id="A0A8I0VIN3"/>
<dbReference type="PANTHER" id="PTHR31272">
    <property type="entry name" value="CYTOCHROME C-TYPE BIOGENESIS PROTEIN HI_1454-RELATED"/>
    <property type="match status" value="1"/>
</dbReference>
<evidence type="ECO:0000256" key="5">
    <source>
        <dbReference type="ARBA" id="ARBA00023136"/>
    </source>
</evidence>
<keyword evidence="4 6" id="KW-1133">Transmembrane helix</keyword>
<evidence type="ECO:0000256" key="2">
    <source>
        <dbReference type="ARBA" id="ARBA00006143"/>
    </source>
</evidence>
<comment type="subcellular location">
    <subcellularLocation>
        <location evidence="1">Membrane</location>
        <topology evidence="1">Multi-pass membrane protein</topology>
    </subcellularLocation>
</comment>
<dbReference type="InterPro" id="IPR003834">
    <property type="entry name" value="Cyt_c_assmbl_TM_dom"/>
</dbReference>
<evidence type="ECO:0000256" key="1">
    <source>
        <dbReference type="ARBA" id="ARBA00004141"/>
    </source>
</evidence>
<evidence type="ECO:0000259" key="7">
    <source>
        <dbReference type="Pfam" id="PF02683"/>
    </source>
</evidence>
<dbReference type="GO" id="GO:0017004">
    <property type="term" value="P:cytochrome complex assembly"/>
    <property type="evidence" value="ECO:0007669"/>
    <property type="project" value="InterPro"/>
</dbReference>
<protein>
    <submittedName>
        <fullName evidence="8">Sulfite exporter TauE/SafE family protein</fullName>
    </submittedName>
</protein>
<feature type="transmembrane region" description="Helical" evidence="6">
    <location>
        <begin position="93"/>
        <end position="116"/>
    </location>
</feature>
<feature type="transmembrane region" description="Helical" evidence="6">
    <location>
        <begin position="128"/>
        <end position="158"/>
    </location>
</feature>
<feature type="transmembrane region" description="Helical" evidence="6">
    <location>
        <begin position="58"/>
        <end position="87"/>
    </location>
</feature>
<feature type="transmembrane region" description="Helical" evidence="6">
    <location>
        <begin position="12"/>
        <end position="37"/>
    </location>
</feature>
<proteinExistence type="inferred from homology"/>
<dbReference type="EMBL" id="JADKRP010000006">
    <property type="protein sequence ID" value="MBF4632644.1"/>
    <property type="molecule type" value="Genomic_DNA"/>
</dbReference>
<comment type="caution">
    <text evidence="8">The sequence shown here is derived from an EMBL/GenBank/DDBJ whole genome shotgun (WGS) entry which is preliminary data.</text>
</comment>
<feature type="transmembrane region" description="Helical" evidence="6">
    <location>
        <begin position="170"/>
        <end position="194"/>
    </location>
</feature>
<keyword evidence="3 6" id="KW-0812">Transmembrane</keyword>
<evidence type="ECO:0000313" key="9">
    <source>
        <dbReference type="Proteomes" id="UP000634579"/>
    </source>
</evidence>
<organism evidence="8 9">
    <name type="scientific">Clavibacter phaseoli</name>
    <dbReference type="NCBI Taxonomy" id="1734031"/>
    <lineage>
        <taxon>Bacteria</taxon>
        <taxon>Bacillati</taxon>
        <taxon>Actinomycetota</taxon>
        <taxon>Actinomycetes</taxon>
        <taxon>Micrococcales</taxon>
        <taxon>Microbacteriaceae</taxon>
        <taxon>Clavibacter</taxon>
    </lineage>
</organism>
<evidence type="ECO:0000313" key="8">
    <source>
        <dbReference type="EMBL" id="MBF4632644.1"/>
    </source>
</evidence>
<reference evidence="8 9" key="1">
    <citation type="submission" date="2020-10" db="EMBL/GenBank/DDBJ databases">
        <title>Draft genome sequences of plant-associated actinobacteria.</title>
        <authorList>
            <person name="Tarlachkov S.V."/>
            <person name="Starodumova I.P."/>
            <person name="Dorofeeva L.V."/>
            <person name="Prisyazhnaya N.V."/>
            <person name="Roubtsova T.V."/>
            <person name="Chizhov V.N."/>
            <person name="Nadler S.A."/>
            <person name="Subbotin S.A."/>
            <person name="Evtushenko L.I."/>
        </authorList>
    </citation>
    <scope>NUCLEOTIDE SEQUENCE [LARGE SCALE GENOMIC DNA]</scope>
    <source>
        <strain evidence="8 9">VKM Ac-2886</strain>
    </source>
</reference>
<dbReference type="PANTHER" id="PTHR31272:SF4">
    <property type="entry name" value="CYTOCHROME C-TYPE BIOGENESIS PROTEIN HI_1454-RELATED"/>
    <property type="match status" value="1"/>
</dbReference>
<keyword evidence="5 6" id="KW-0472">Membrane</keyword>
<name>A0A8I0VIN3_9MICO</name>
<gene>
    <name evidence="8" type="ORF">ITJ42_15600</name>
</gene>
<dbReference type="GO" id="GO:0016020">
    <property type="term" value="C:membrane"/>
    <property type="evidence" value="ECO:0007669"/>
    <property type="project" value="UniProtKB-SubCell"/>
</dbReference>